<dbReference type="Proteomes" id="UP000515703">
    <property type="component" value="Chromosome"/>
</dbReference>
<proteinExistence type="predicted"/>
<keyword evidence="1" id="KW-1133">Transmembrane helix</keyword>
<accession>A0A7I8DLC0</accession>
<keyword evidence="3" id="KW-1185">Reference proteome</keyword>
<reference evidence="2 3" key="1">
    <citation type="submission" date="2020-08" db="EMBL/GenBank/DDBJ databases">
        <title>Draft genome sequencing of an Anaerocolumna strain isolated from anoxic soil subjected to BSD treatment.</title>
        <authorList>
            <person name="Uek A."/>
            <person name="Tonouchi A."/>
        </authorList>
    </citation>
    <scope>NUCLEOTIDE SEQUENCE [LARGE SCALE GENOMIC DNA]</scope>
    <source>
        <strain evidence="2 3">CTTW</strain>
    </source>
</reference>
<organism evidence="2 3">
    <name type="scientific">Anaerocolumna chitinilytica</name>
    <dbReference type="NCBI Taxonomy" id="1727145"/>
    <lineage>
        <taxon>Bacteria</taxon>
        <taxon>Bacillati</taxon>
        <taxon>Bacillota</taxon>
        <taxon>Clostridia</taxon>
        <taxon>Lachnospirales</taxon>
        <taxon>Lachnospiraceae</taxon>
        <taxon>Anaerocolumna</taxon>
    </lineage>
</organism>
<protein>
    <submittedName>
        <fullName evidence="2">Uncharacterized protein</fullName>
    </submittedName>
</protein>
<dbReference type="KEGG" id="acht:bsdcttw_11320"/>
<evidence type="ECO:0000256" key="1">
    <source>
        <dbReference type="SAM" id="Phobius"/>
    </source>
</evidence>
<feature type="transmembrane region" description="Helical" evidence="1">
    <location>
        <begin position="12"/>
        <end position="31"/>
    </location>
</feature>
<evidence type="ECO:0000313" key="2">
    <source>
        <dbReference type="EMBL" id="BCJ98091.1"/>
    </source>
</evidence>
<gene>
    <name evidence="2" type="ORF">bsdcttw_11320</name>
</gene>
<evidence type="ECO:0000313" key="3">
    <source>
        <dbReference type="Proteomes" id="UP000515703"/>
    </source>
</evidence>
<dbReference type="AlphaFoldDB" id="A0A7I8DLC0"/>
<name>A0A7I8DLC0_9FIRM</name>
<keyword evidence="1" id="KW-0812">Transmembrane</keyword>
<reference evidence="2 3" key="2">
    <citation type="submission" date="2020-08" db="EMBL/GenBank/DDBJ databases">
        <authorList>
            <person name="Ueki A."/>
            <person name="Tonouchi A."/>
        </authorList>
    </citation>
    <scope>NUCLEOTIDE SEQUENCE [LARGE SCALE GENOMIC DNA]</scope>
    <source>
        <strain evidence="2 3">CTTW</strain>
    </source>
</reference>
<dbReference type="RefSeq" id="WP_185258443.1">
    <property type="nucleotide sequence ID" value="NZ_AP023368.1"/>
</dbReference>
<dbReference type="EMBL" id="AP023368">
    <property type="protein sequence ID" value="BCJ98091.1"/>
    <property type="molecule type" value="Genomic_DNA"/>
</dbReference>
<sequence>MALISGLINSNVFNVFLGAIVTFMFTYFLNIKNQGMSYNQKVVDKRFEAYEDIVDTISELGHSITATDVNTLPSQCIFLNEKKNLRISLAIPYIFMTKSDLIEYSINLQKCCSKNVLWIDNKVSAELDFINDYLLNIWKIVEDRSDDDLKILGIVLHQELINFYISVNNIIQEDIYGGKIRKLKSIKYTIKVNNRRYRLLNTSLYKIGLSDLNKWFGDLYQCQECHYVECGKKCPLATYRFINKN</sequence>
<keyword evidence="1" id="KW-0472">Membrane</keyword>